<dbReference type="PANTHER" id="PTHR13743">
    <property type="entry name" value="BEIGE/BEACH-RELATED"/>
    <property type="match status" value="1"/>
</dbReference>
<feature type="region of interest" description="Disordered" evidence="1">
    <location>
        <begin position="243"/>
        <end position="276"/>
    </location>
</feature>
<dbReference type="SMART" id="SM01026">
    <property type="entry name" value="Beach"/>
    <property type="match status" value="1"/>
</dbReference>
<dbReference type="CDD" id="cd06071">
    <property type="entry name" value="Beach"/>
    <property type="match status" value="1"/>
</dbReference>
<dbReference type="InterPro" id="IPR036372">
    <property type="entry name" value="BEACH_dom_sf"/>
</dbReference>
<sequence>FVLRNYHSNHLDLNHSQEYRYLRKPIAVQEKSREKRYKENYEFLCQEANRPHSDDEMVRVAPFHYGSHYSNSGTVLHYMVRLPPFTKMFLSYQDSSFDIPDRTFHSLSTSWRLSSFESSTDVKELIPEFFFLPEIFINSEGFDFGHRQNGERVNHVSLPTWCDNNPRLFVLINRQALESTIVTRHLHLWLDLVFGYKQQGEEAVKAINVFHPSTYFGVDASGIKDNVKRQALLTMIRTYGQTPKQLFRSPHPPNQTRSPGEASEKQKLYTSKPVPTVSGLKWGNYVGSP</sequence>
<dbReference type="Gene3D" id="1.10.1540.10">
    <property type="entry name" value="BEACH domain"/>
    <property type="match status" value="1"/>
</dbReference>
<dbReference type="PANTHER" id="PTHR13743:SF86">
    <property type="entry name" value="LYSOSOMAL-TRAFFICKING REGULATOR"/>
    <property type="match status" value="1"/>
</dbReference>
<feature type="non-terminal residue" evidence="3">
    <location>
        <position position="1"/>
    </location>
</feature>
<dbReference type="Pfam" id="PF02138">
    <property type="entry name" value="Beach"/>
    <property type="match status" value="1"/>
</dbReference>
<evidence type="ECO:0000259" key="2">
    <source>
        <dbReference type="PROSITE" id="PS50197"/>
    </source>
</evidence>
<feature type="domain" description="BEACH" evidence="2">
    <location>
        <begin position="1"/>
        <end position="254"/>
    </location>
</feature>
<name>A0A0B6ZNT4_9EUPU</name>
<dbReference type="EMBL" id="HACG01022616">
    <property type="protein sequence ID" value="CEK69481.1"/>
    <property type="molecule type" value="Transcribed_RNA"/>
</dbReference>
<dbReference type="AlphaFoldDB" id="A0A0B6ZNT4"/>
<evidence type="ECO:0000256" key="1">
    <source>
        <dbReference type="SAM" id="MobiDB-lite"/>
    </source>
</evidence>
<protein>
    <recommendedName>
        <fullName evidence="2">BEACH domain-containing protein</fullName>
    </recommendedName>
</protein>
<evidence type="ECO:0000313" key="3">
    <source>
        <dbReference type="EMBL" id="CEK69481.1"/>
    </source>
</evidence>
<proteinExistence type="predicted"/>
<reference evidence="3" key="1">
    <citation type="submission" date="2014-12" db="EMBL/GenBank/DDBJ databases">
        <title>Insight into the proteome of Arion vulgaris.</title>
        <authorList>
            <person name="Aradska J."/>
            <person name="Bulat T."/>
            <person name="Smidak R."/>
            <person name="Sarate P."/>
            <person name="Gangsoo J."/>
            <person name="Sialana F."/>
            <person name="Bilban M."/>
            <person name="Lubec G."/>
        </authorList>
    </citation>
    <scope>NUCLEOTIDE SEQUENCE</scope>
    <source>
        <tissue evidence="3">Skin</tissue>
    </source>
</reference>
<gene>
    <name evidence="3" type="primary">ORF70348</name>
</gene>
<dbReference type="InterPro" id="IPR000409">
    <property type="entry name" value="BEACH_dom"/>
</dbReference>
<accession>A0A0B6ZNT4</accession>
<dbReference type="InterPro" id="IPR050865">
    <property type="entry name" value="BEACH_Domain"/>
</dbReference>
<feature type="non-terminal residue" evidence="3">
    <location>
        <position position="289"/>
    </location>
</feature>
<organism evidence="3">
    <name type="scientific">Arion vulgaris</name>
    <dbReference type="NCBI Taxonomy" id="1028688"/>
    <lineage>
        <taxon>Eukaryota</taxon>
        <taxon>Metazoa</taxon>
        <taxon>Spiralia</taxon>
        <taxon>Lophotrochozoa</taxon>
        <taxon>Mollusca</taxon>
        <taxon>Gastropoda</taxon>
        <taxon>Heterobranchia</taxon>
        <taxon>Euthyneura</taxon>
        <taxon>Panpulmonata</taxon>
        <taxon>Eupulmonata</taxon>
        <taxon>Stylommatophora</taxon>
        <taxon>Helicina</taxon>
        <taxon>Arionoidea</taxon>
        <taxon>Arionidae</taxon>
        <taxon>Arion</taxon>
    </lineage>
</organism>
<dbReference type="PROSITE" id="PS50197">
    <property type="entry name" value="BEACH"/>
    <property type="match status" value="1"/>
</dbReference>
<dbReference type="SUPFAM" id="SSF81837">
    <property type="entry name" value="BEACH domain"/>
    <property type="match status" value="1"/>
</dbReference>